<accession>A0ABV5C868</accession>
<keyword evidence="2" id="KW-1185">Reference proteome</keyword>
<evidence type="ECO:0000313" key="1">
    <source>
        <dbReference type="EMBL" id="MFB5763713.1"/>
    </source>
</evidence>
<evidence type="ECO:0000313" key="2">
    <source>
        <dbReference type="Proteomes" id="UP001580430"/>
    </source>
</evidence>
<organism evidence="1 2">
    <name type="scientific">Paenibacillus medicaginis</name>
    <dbReference type="NCBI Taxonomy" id="1470560"/>
    <lineage>
        <taxon>Bacteria</taxon>
        <taxon>Bacillati</taxon>
        <taxon>Bacillota</taxon>
        <taxon>Bacilli</taxon>
        <taxon>Bacillales</taxon>
        <taxon>Paenibacillaceae</taxon>
        <taxon>Paenibacillus</taxon>
    </lineage>
</organism>
<reference evidence="1 2" key="1">
    <citation type="submission" date="2024-09" db="EMBL/GenBank/DDBJ databases">
        <title>Paenibacillus zeirhizospherea sp. nov., isolated from surface of the maize (Zea mays) roots in a horticulture field, Hungary.</title>
        <authorList>
            <person name="Marton D."/>
            <person name="Farkas M."/>
            <person name="Bedics A."/>
            <person name="Toth E."/>
            <person name="Tancsics A."/>
            <person name="Boka K."/>
            <person name="Marati G."/>
            <person name="Kriszt B."/>
            <person name="Cserhati M."/>
        </authorList>
    </citation>
    <scope>NUCLEOTIDE SEQUENCE [LARGE SCALE GENOMIC DNA]</scope>
    <source>
        <strain evidence="1 2">JCM 18446</strain>
    </source>
</reference>
<protein>
    <submittedName>
        <fullName evidence="1">Uncharacterized protein</fullName>
    </submittedName>
</protein>
<gene>
    <name evidence="1" type="ORF">ACE5LO_25375</name>
</gene>
<comment type="caution">
    <text evidence="1">The sequence shown here is derived from an EMBL/GenBank/DDBJ whole genome shotgun (WGS) entry which is preliminary data.</text>
</comment>
<proteinExistence type="predicted"/>
<dbReference type="Proteomes" id="UP001580430">
    <property type="component" value="Unassembled WGS sequence"/>
</dbReference>
<name>A0ABV5C868_9BACL</name>
<sequence>MNSKESITNEKAIIAASLLSVVAVSTSAAFLTGSAEAAASKEATASVQSGATGIEAASVEHMKRTVFSPDGKLVSIFEEWQDTVSPRYKGTATSAEDGTASMVIQNGKEFVKYFIDANGNVVDGVKQSFPQASEPSSFFAAEKGRYTREEWKNKGKVTENGVTYTKVTRTYTSVGEKFTETVLLNDSGLPVKESIYTIENGKPELQFNASYEYDKLKADKSLFDVDRVKLPKK</sequence>
<dbReference type="RefSeq" id="WP_375522719.1">
    <property type="nucleotide sequence ID" value="NZ_JBHIRY010000043.1"/>
</dbReference>
<dbReference type="EMBL" id="JBHIRY010000043">
    <property type="protein sequence ID" value="MFB5763713.1"/>
    <property type="molecule type" value="Genomic_DNA"/>
</dbReference>